<organism evidence="2 3">
    <name type="scientific">Aspergillus flavus (strain ATCC 200026 / FGSC A1120 / IAM 13836 / NRRL 3357 / JCM 12722 / SRRC 167)</name>
    <dbReference type="NCBI Taxonomy" id="332952"/>
    <lineage>
        <taxon>Eukaryota</taxon>
        <taxon>Fungi</taxon>
        <taxon>Dikarya</taxon>
        <taxon>Ascomycota</taxon>
        <taxon>Pezizomycotina</taxon>
        <taxon>Eurotiomycetes</taxon>
        <taxon>Eurotiomycetidae</taxon>
        <taxon>Eurotiales</taxon>
        <taxon>Aspergillaceae</taxon>
        <taxon>Aspergillus</taxon>
        <taxon>Aspergillus subgen. Circumdati</taxon>
    </lineage>
</organism>
<dbReference type="Proteomes" id="UP000596276">
    <property type="component" value="Chromosome 7"/>
</dbReference>
<name>A0A7U2R0A1_ASPFN</name>
<dbReference type="Pfam" id="PF00069">
    <property type="entry name" value="Pkinase"/>
    <property type="match status" value="1"/>
</dbReference>
<dbReference type="EMBL" id="CP044617">
    <property type="protein sequence ID" value="QRD91184.1"/>
    <property type="molecule type" value="Genomic_DNA"/>
</dbReference>
<feature type="domain" description="Protein kinase" evidence="1">
    <location>
        <begin position="1"/>
        <end position="144"/>
    </location>
</feature>
<dbReference type="VEuPathDB" id="FungiDB:F9C07_2103169"/>
<dbReference type="SUPFAM" id="SSF56112">
    <property type="entry name" value="Protein kinase-like (PK-like)"/>
    <property type="match status" value="1"/>
</dbReference>
<dbReference type="AlphaFoldDB" id="A0A7U2R0A1"/>
<dbReference type="GO" id="GO:0004672">
    <property type="term" value="F:protein kinase activity"/>
    <property type="evidence" value="ECO:0007669"/>
    <property type="project" value="InterPro"/>
</dbReference>
<proteinExistence type="predicted"/>
<dbReference type="Gene3D" id="1.10.510.10">
    <property type="entry name" value="Transferase(Phosphotransferase) domain 1"/>
    <property type="match status" value="1"/>
</dbReference>
<sequence>MSFIHTPTSYYMKEVIYLLYSTQRDAYRAARITLIYDTRHRIAQQGIEAVIFIHKKSVIHSDLSGRQFLVDKRCNARLSDFGGSSLQGSDAIARENAIHFLRRDKDAPNTVQSDIFAIGSTIYEILVGHRPYEGLGDKEIQLLY</sequence>
<dbReference type="PROSITE" id="PS50011">
    <property type="entry name" value="PROTEIN_KINASE_DOM"/>
    <property type="match status" value="1"/>
</dbReference>
<gene>
    <name evidence="2" type="ORF">F9C07_2103169</name>
</gene>
<evidence type="ECO:0000259" key="1">
    <source>
        <dbReference type="PROSITE" id="PS50011"/>
    </source>
</evidence>
<evidence type="ECO:0000313" key="2">
    <source>
        <dbReference type="EMBL" id="QRD91184.1"/>
    </source>
</evidence>
<evidence type="ECO:0000313" key="3">
    <source>
        <dbReference type="Proteomes" id="UP000596276"/>
    </source>
</evidence>
<dbReference type="InterPro" id="IPR011009">
    <property type="entry name" value="Kinase-like_dom_sf"/>
</dbReference>
<accession>A0A7U2R0A1</accession>
<dbReference type="VEuPathDB" id="FungiDB:AFLA_007456"/>
<reference evidence="3" key="1">
    <citation type="journal article" date="2021" name="G3 (Bethesda)">
        <title>Chromosome assembled and annotated genome sequence of Aspergillus flavus NRRL 3357.</title>
        <authorList>
            <person name="Skerker J.M."/>
            <person name="Pianalto K.M."/>
            <person name="Mondo S.J."/>
            <person name="Yang K."/>
            <person name="Arkin A.P."/>
            <person name="Keller N.P."/>
            <person name="Grigoriev I.V."/>
            <person name="Louise Glass N.L."/>
        </authorList>
    </citation>
    <scope>NUCLEOTIDE SEQUENCE [LARGE SCALE GENOMIC DNA]</scope>
    <source>
        <strain evidence="3">ATCC 200026 / FGSC A1120 / IAM 13836 / NRRL 3357 / JCM 12722 / SRRC 167</strain>
    </source>
</reference>
<protein>
    <submittedName>
        <fullName evidence="2">Kinase-like domain-containing protein</fullName>
    </submittedName>
</protein>
<dbReference type="GO" id="GO:0005524">
    <property type="term" value="F:ATP binding"/>
    <property type="evidence" value="ECO:0007669"/>
    <property type="project" value="InterPro"/>
</dbReference>
<keyword evidence="3" id="KW-1185">Reference proteome</keyword>
<dbReference type="InterPro" id="IPR000719">
    <property type="entry name" value="Prot_kinase_dom"/>
</dbReference>